<evidence type="ECO:0000256" key="2">
    <source>
        <dbReference type="ARBA" id="ARBA00022692"/>
    </source>
</evidence>
<evidence type="ECO:0000256" key="3">
    <source>
        <dbReference type="ARBA" id="ARBA00022748"/>
    </source>
</evidence>
<feature type="transmembrane region" description="Helical" evidence="7">
    <location>
        <begin position="496"/>
        <end position="516"/>
    </location>
</feature>
<dbReference type="GO" id="GO:0017004">
    <property type="term" value="P:cytochrome complex assembly"/>
    <property type="evidence" value="ECO:0007669"/>
    <property type="project" value="UniProtKB-KW"/>
</dbReference>
<dbReference type="GO" id="GO:0016020">
    <property type="term" value="C:membrane"/>
    <property type="evidence" value="ECO:0007669"/>
    <property type="project" value="UniProtKB-SubCell"/>
</dbReference>
<dbReference type="Pfam" id="PF05140">
    <property type="entry name" value="ResB"/>
    <property type="match status" value="1"/>
</dbReference>
<evidence type="ECO:0000256" key="1">
    <source>
        <dbReference type="ARBA" id="ARBA00004141"/>
    </source>
</evidence>
<feature type="transmembrane region" description="Helical" evidence="7">
    <location>
        <begin position="74"/>
        <end position="92"/>
    </location>
</feature>
<dbReference type="AlphaFoldDB" id="A0A919P8J7"/>
<keyword evidence="10" id="KW-1185">Reference proteome</keyword>
<keyword evidence="3" id="KW-0201">Cytochrome c-type biogenesis</keyword>
<feature type="domain" description="ResB-like" evidence="8">
    <location>
        <begin position="72"/>
        <end position="569"/>
    </location>
</feature>
<dbReference type="PANTHER" id="PTHR31566">
    <property type="entry name" value="CYTOCHROME C BIOGENESIS PROTEIN CCS1, CHLOROPLASTIC"/>
    <property type="match status" value="1"/>
</dbReference>
<name>A0A919P8J7_9CELL</name>
<feature type="compositionally biased region" description="Low complexity" evidence="6">
    <location>
        <begin position="22"/>
        <end position="36"/>
    </location>
</feature>
<protein>
    <submittedName>
        <fullName evidence="9">Cytochrome c biogenesis protein ResB</fullName>
    </submittedName>
</protein>
<keyword evidence="5 7" id="KW-0472">Membrane</keyword>
<evidence type="ECO:0000313" key="10">
    <source>
        <dbReference type="Proteomes" id="UP000642125"/>
    </source>
</evidence>
<keyword evidence="2 7" id="KW-0812">Transmembrane</keyword>
<comment type="subcellular location">
    <subcellularLocation>
        <location evidence="1">Membrane</location>
        <topology evidence="1">Multi-pass membrane protein</topology>
    </subcellularLocation>
</comment>
<feature type="transmembrane region" description="Helical" evidence="7">
    <location>
        <begin position="229"/>
        <end position="248"/>
    </location>
</feature>
<accession>A0A919P8J7</accession>
<dbReference type="InterPro" id="IPR007816">
    <property type="entry name" value="ResB-like_domain"/>
</dbReference>
<proteinExistence type="predicted"/>
<dbReference type="Proteomes" id="UP000642125">
    <property type="component" value="Unassembled WGS sequence"/>
</dbReference>
<dbReference type="RefSeq" id="WP_203668056.1">
    <property type="nucleotide sequence ID" value="NZ_BONO01000008.1"/>
</dbReference>
<evidence type="ECO:0000256" key="6">
    <source>
        <dbReference type="SAM" id="MobiDB-lite"/>
    </source>
</evidence>
<dbReference type="PANTHER" id="PTHR31566:SF0">
    <property type="entry name" value="CYTOCHROME C BIOGENESIS PROTEIN CCS1, CHLOROPLASTIC"/>
    <property type="match status" value="1"/>
</dbReference>
<dbReference type="EMBL" id="BONO01000008">
    <property type="protein sequence ID" value="GIG36036.1"/>
    <property type="molecule type" value="Genomic_DNA"/>
</dbReference>
<sequence>MTRDRQTTEPSPRGYTPEGLEDAFSAADPAPATAAGRGAGGGAGGGDGAAPALPSLGLVGWLRWGWRQLTSMRVALLLLMLLAVAAVPGTIFPQRSQDPADVATYLSDHPDLGPVLDRLGFFGVYSSVWFSAIYLLLFVSLVGCILPRSRTHLRAMRGRPPRAPRRFDRFPAQASAELDGTPEQVAQRAAAALGGPRWWRRFRVDVRDEGRGVWSVAAERGYLRETGNLLFHLALVGLLVSIATGQLLHFRGQAIVVEGRSFANTQSDYDTFESGAGFSAASLTPFSMRLDSFESSFDPATLQSRDFTAHVTVTEPGADAVAQEIKVNHPIDVDGAKIYLQGNGYAPQVTVRDADGAVTFSGAVPFLPQDTVYTSQGVIKVPDVTSGPQIGLQGVLLPTAEQVGDTLYRSVYPQPTDPLLALAVWTGDLGLDDGVPQNVYQLDETGLTQAVDDEGLPVTLYLRPGETVDLPDGLGTLTFDALPRFVALDLRHDPSLAWVLTFALLAFAGLAASLFVPRRRVWLRLRPADAEGAVEGTTAGDEGPGAARTVVSAAALARGDDVGLQAELDRAVDRLRDSRPPSGDGPTGRTGR</sequence>
<comment type="caution">
    <text evidence="9">The sequence shown here is derived from an EMBL/GenBank/DDBJ whole genome shotgun (WGS) entry which is preliminary data.</text>
</comment>
<keyword evidence="4 7" id="KW-1133">Transmembrane helix</keyword>
<evidence type="ECO:0000313" key="9">
    <source>
        <dbReference type="EMBL" id="GIG36036.1"/>
    </source>
</evidence>
<dbReference type="InterPro" id="IPR023494">
    <property type="entry name" value="Cyt_c_bgen_Ccs1/CcsB/ResB"/>
</dbReference>
<organism evidence="9 10">
    <name type="scientific">Cellulomonas pakistanensis</name>
    <dbReference type="NCBI Taxonomy" id="992287"/>
    <lineage>
        <taxon>Bacteria</taxon>
        <taxon>Bacillati</taxon>
        <taxon>Actinomycetota</taxon>
        <taxon>Actinomycetes</taxon>
        <taxon>Micrococcales</taxon>
        <taxon>Cellulomonadaceae</taxon>
        <taxon>Cellulomonas</taxon>
    </lineage>
</organism>
<evidence type="ECO:0000256" key="5">
    <source>
        <dbReference type="ARBA" id="ARBA00023136"/>
    </source>
</evidence>
<feature type="compositionally biased region" description="Basic and acidic residues" evidence="6">
    <location>
        <begin position="570"/>
        <end position="579"/>
    </location>
</feature>
<evidence type="ECO:0000256" key="7">
    <source>
        <dbReference type="SAM" id="Phobius"/>
    </source>
</evidence>
<feature type="region of interest" description="Disordered" evidence="6">
    <location>
        <begin position="1"/>
        <end position="46"/>
    </location>
</feature>
<feature type="transmembrane region" description="Helical" evidence="7">
    <location>
        <begin position="128"/>
        <end position="147"/>
    </location>
</feature>
<evidence type="ECO:0000259" key="8">
    <source>
        <dbReference type="Pfam" id="PF05140"/>
    </source>
</evidence>
<feature type="compositionally biased region" description="Gly residues" evidence="6">
    <location>
        <begin position="37"/>
        <end position="46"/>
    </location>
</feature>
<feature type="region of interest" description="Disordered" evidence="6">
    <location>
        <begin position="570"/>
        <end position="592"/>
    </location>
</feature>
<evidence type="ECO:0000256" key="4">
    <source>
        <dbReference type="ARBA" id="ARBA00022989"/>
    </source>
</evidence>
<gene>
    <name evidence="9" type="ORF">Cpa01nite_14170</name>
</gene>
<reference evidence="9" key="1">
    <citation type="submission" date="2021-01" db="EMBL/GenBank/DDBJ databases">
        <title>Whole genome shotgun sequence of Cellulomonas pakistanensis NBRC 110800.</title>
        <authorList>
            <person name="Komaki H."/>
            <person name="Tamura T."/>
        </authorList>
    </citation>
    <scope>NUCLEOTIDE SEQUENCE</scope>
    <source>
        <strain evidence="9">NBRC 110800</strain>
    </source>
</reference>